<keyword evidence="5 7" id="KW-0472">Membrane</keyword>
<reference evidence="8 9" key="1">
    <citation type="submission" date="2024-02" db="EMBL/GenBank/DDBJ databases">
        <title>Herpetosiphon gulosus NBRC 112829.</title>
        <authorList>
            <person name="Ichikawa N."/>
            <person name="Katano-Makiyama Y."/>
            <person name="Hidaka K."/>
        </authorList>
    </citation>
    <scope>NUCLEOTIDE SEQUENCE [LARGE SCALE GENOMIC DNA]</scope>
    <source>
        <strain evidence="8 9">NBRC 112829</strain>
    </source>
</reference>
<keyword evidence="6" id="KW-0012">Acyltransferase</keyword>
<dbReference type="InterPro" id="IPR004960">
    <property type="entry name" value="LipA_acyltrans"/>
</dbReference>
<organism evidence="8 9">
    <name type="scientific">Herpetosiphon gulosus</name>
    <dbReference type="NCBI Taxonomy" id="1973496"/>
    <lineage>
        <taxon>Bacteria</taxon>
        <taxon>Bacillati</taxon>
        <taxon>Chloroflexota</taxon>
        <taxon>Chloroflexia</taxon>
        <taxon>Herpetosiphonales</taxon>
        <taxon>Herpetosiphonaceae</taxon>
        <taxon>Herpetosiphon</taxon>
    </lineage>
</organism>
<dbReference type="PANTHER" id="PTHR30606">
    <property type="entry name" value="LIPID A BIOSYNTHESIS LAUROYL ACYLTRANSFERASE"/>
    <property type="match status" value="1"/>
</dbReference>
<evidence type="ECO:0000313" key="9">
    <source>
        <dbReference type="Proteomes" id="UP001428290"/>
    </source>
</evidence>
<dbReference type="CDD" id="cd07984">
    <property type="entry name" value="LPLAT_LABLAT-like"/>
    <property type="match status" value="1"/>
</dbReference>
<comment type="caution">
    <text evidence="8">The sequence shown here is derived from an EMBL/GenBank/DDBJ whole genome shotgun (WGS) entry which is preliminary data.</text>
</comment>
<evidence type="ECO:0000256" key="7">
    <source>
        <dbReference type="SAM" id="Phobius"/>
    </source>
</evidence>
<evidence type="ECO:0000313" key="8">
    <source>
        <dbReference type="EMBL" id="GAA5526525.1"/>
    </source>
</evidence>
<dbReference type="Pfam" id="PF03279">
    <property type="entry name" value="Lip_A_acyltrans"/>
    <property type="match status" value="1"/>
</dbReference>
<keyword evidence="2" id="KW-1003">Cell membrane</keyword>
<evidence type="ECO:0000256" key="3">
    <source>
        <dbReference type="ARBA" id="ARBA00022519"/>
    </source>
</evidence>
<evidence type="ECO:0000256" key="2">
    <source>
        <dbReference type="ARBA" id="ARBA00022475"/>
    </source>
</evidence>
<keyword evidence="4" id="KW-0808">Transferase</keyword>
<dbReference type="RefSeq" id="WP_345720166.1">
    <property type="nucleotide sequence ID" value="NZ_BAABRU010000001.1"/>
</dbReference>
<keyword evidence="7" id="KW-1133">Transmembrane helix</keyword>
<dbReference type="PANTHER" id="PTHR30606:SF10">
    <property type="entry name" value="PHOSPHATIDYLINOSITOL MANNOSIDE ACYLTRANSFERASE"/>
    <property type="match status" value="1"/>
</dbReference>
<protein>
    <submittedName>
        <fullName evidence="8">Lipid A biosynthesis lauroyltransferase</fullName>
    </submittedName>
</protein>
<feature type="transmembrane region" description="Helical" evidence="7">
    <location>
        <begin position="21"/>
        <end position="45"/>
    </location>
</feature>
<accession>A0ABP9WWL1</accession>
<evidence type="ECO:0000256" key="4">
    <source>
        <dbReference type="ARBA" id="ARBA00022679"/>
    </source>
</evidence>
<evidence type="ECO:0000256" key="1">
    <source>
        <dbReference type="ARBA" id="ARBA00004533"/>
    </source>
</evidence>
<keyword evidence="9" id="KW-1185">Reference proteome</keyword>
<evidence type="ECO:0000256" key="6">
    <source>
        <dbReference type="ARBA" id="ARBA00023315"/>
    </source>
</evidence>
<dbReference type="Proteomes" id="UP001428290">
    <property type="component" value="Unassembled WGS sequence"/>
</dbReference>
<gene>
    <name evidence="8" type="primary">lpxL</name>
    <name evidence="8" type="ORF">Hgul01_00298</name>
</gene>
<keyword evidence="3" id="KW-0997">Cell inner membrane</keyword>
<sequence length="308" mass="35763">MYQLLAHLTAHPQRLARVRRFGGWLPQQLIIALTWPLALGLYWGVPRLRRHLQRNLVYVLIDGAWLWRTGICMRYLQHLLLLLYEVMIGIDRLATEQVVLEGTEHIEAALAQGRGVILYTPHQGNFFYSYWRLAQHYNCLTVGTAGSPELRPLYEHFNRLGCAGFDYDATSPRELIRGLRQHLKANGVVFLLGDFWRPNFPEASFFGLQSRTPQGAATFALEDNVPIVPCYSVREGKRHRLICEEAIHLGRSFSRQQRREATDELNEWMASVISDNPSQWLYWFNCQERWEGHDLRLQEQSVGQVLHA</sequence>
<proteinExistence type="predicted"/>
<evidence type="ECO:0000256" key="5">
    <source>
        <dbReference type="ARBA" id="ARBA00023136"/>
    </source>
</evidence>
<keyword evidence="7" id="KW-0812">Transmembrane</keyword>
<dbReference type="EMBL" id="BAABRU010000001">
    <property type="protein sequence ID" value="GAA5526525.1"/>
    <property type="molecule type" value="Genomic_DNA"/>
</dbReference>
<name>A0ABP9WWL1_9CHLR</name>
<comment type="subcellular location">
    <subcellularLocation>
        <location evidence="1">Cell inner membrane</location>
    </subcellularLocation>
</comment>